<dbReference type="InterPro" id="IPR011598">
    <property type="entry name" value="bHLH_dom"/>
</dbReference>
<dbReference type="EMBL" id="JAUJYO010000017">
    <property type="protein sequence ID" value="KAK1291898.1"/>
    <property type="molecule type" value="Genomic_DNA"/>
</dbReference>
<dbReference type="PROSITE" id="PS50888">
    <property type="entry name" value="BHLH"/>
    <property type="match status" value="1"/>
</dbReference>
<comment type="subcellular location">
    <subcellularLocation>
        <location evidence="1">Nucleus</location>
    </subcellularLocation>
</comment>
<dbReference type="FunFam" id="4.10.280.10:FF:000002">
    <property type="entry name" value="Basic helix-loop-helix transcription factor"/>
    <property type="match status" value="1"/>
</dbReference>
<dbReference type="AlphaFoldDB" id="A0AAV9CRX3"/>
<dbReference type="InterPro" id="IPR036638">
    <property type="entry name" value="HLH_DNA-bd_sf"/>
</dbReference>
<reference evidence="7" key="2">
    <citation type="submission" date="2023-06" db="EMBL/GenBank/DDBJ databases">
        <authorList>
            <person name="Ma L."/>
            <person name="Liu K.-W."/>
            <person name="Li Z."/>
            <person name="Hsiao Y.-Y."/>
            <person name="Qi Y."/>
            <person name="Fu T."/>
            <person name="Tang G."/>
            <person name="Zhang D."/>
            <person name="Sun W.-H."/>
            <person name="Liu D.-K."/>
            <person name="Li Y."/>
            <person name="Chen G.-Z."/>
            <person name="Liu X.-D."/>
            <person name="Liao X.-Y."/>
            <person name="Jiang Y.-T."/>
            <person name="Yu X."/>
            <person name="Hao Y."/>
            <person name="Huang J."/>
            <person name="Zhao X.-W."/>
            <person name="Ke S."/>
            <person name="Chen Y.-Y."/>
            <person name="Wu W.-L."/>
            <person name="Hsu J.-L."/>
            <person name="Lin Y.-F."/>
            <person name="Huang M.-D."/>
            <person name="Li C.-Y."/>
            <person name="Huang L."/>
            <person name="Wang Z.-W."/>
            <person name="Zhao X."/>
            <person name="Zhong W.-Y."/>
            <person name="Peng D.-H."/>
            <person name="Ahmad S."/>
            <person name="Lan S."/>
            <person name="Zhang J.-S."/>
            <person name="Tsai W.-C."/>
            <person name="Van De Peer Y."/>
            <person name="Liu Z.-J."/>
        </authorList>
    </citation>
    <scope>NUCLEOTIDE SEQUENCE</scope>
    <source>
        <strain evidence="7">CP</strain>
        <tissue evidence="7">Leaves</tissue>
    </source>
</reference>
<proteinExistence type="inferred from homology"/>
<evidence type="ECO:0000256" key="4">
    <source>
        <dbReference type="ARBA" id="ARBA00023163"/>
    </source>
</evidence>
<evidence type="ECO:0000313" key="7">
    <source>
        <dbReference type="EMBL" id="KAK1291898.1"/>
    </source>
</evidence>
<dbReference type="Proteomes" id="UP001180020">
    <property type="component" value="Unassembled WGS sequence"/>
</dbReference>
<gene>
    <name evidence="7" type="primary">BHLH74</name>
    <name evidence="7" type="ORF">QJS10_CPB17g02622</name>
</gene>
<name>A0AAV9CRX3_ACOCL</name>
<dbReference type="Gene3D" id="4.10.280.10">
    <property type="entry name" value="Helix-loop-helix DNA-binding domain"/>
    <property type="match status" value="1"/>
</dbReference>
<organism evidence="7 8">
    <name type="scientific">Acorus calamus</name>
    <name type="common">Sweet flag</name>
    <dbReference type="NCBI Taxonomy" id="4465"/>
    <lineage>
        <taxon>Eukaryota</taxon>
        <taxon>Viridiplantae</taxon>
        <taxon>Streptophyta</taxon>
        <taxon>Embryophyta</taxon>
        <taxon>Tracheophyta</taxon>
        <taxon>Spermatophyta</taxon>
        <taxon>Magnoliopsida</taxon>
        <taxon>Liliopsida</taxon>
        <taxon>Acoraceae</taxon>
        <taxon>Acorus</taxon>
    </lineage>
</organism>
<keyword evidence="3" id="KW-0805">Transcription regulation</keyword>
<evidence type="ECO:0000313" key="8">
    <source>
        <dbReference type="Proteomes" id="UP001180020"/>
    </source>
</evidence>
<keyword evidence="8" id="KW-1185">Reference proteome</keyword>
<evidence type="ECO:0000256" key="1">
    <source>
        <dbReference type="ARBA" id="ARBA00004123"/>
    </source>
</evidence>
<evidence type="ECO:0000256" key="3">
    <source>
        <dbReference type="ARBA" id="ARBA00023015"/>
    </source>
</evidence>
<keyword evidence="4" id="KW-0804">Transcription</keyword>
<comment type="similarity">
    <text evidence="2">Belongs to the bHLH protein family.</text>
</comment>
<dbReference type="Pfam" id="PF00010">
    <property type="entry name" value="HLH"/>
    <property type="match status" value="1"/>
</dbReference>
<dbReference type="CDD" id="cd18919">
    <property type="entry name" value="bHLH_AtBPE_like"/>
    <property type="match status" value="1"/>
</dbReference>
<keyword evidence="5" id="KW-0539">Nucleus</keyword>
<protein>
    <submittedName>
        <fullName evidence="7">Transcription factor bHLH74</fullName>
    </submittedName>
</protein>
<reference evidence="7" key="1">
    <citation type="journal article" date="2023" name="Nat. Commun.">
        <title>Diploid and tetraploid genomes of Acorus and the evolution of monocots.</title>
        <authorList>
            <person name="Ma L."/>
            <person name="Liu K.W."/>
            <person name="Li Z."/>
            <person name="Hsiao Y.Y."/>
            <person name="Qi Y."/>
            <person name="Fu T."/>
            <person name="Tang G.D."/>
            <person name="Zhang D."/>
            <person name="Sun W.H."/>
            <person name="Liu D.K."/>
            <person name="Li Y."/>
            <person name="Chen G.Z."/>
            <person name="Liu X.D."/>
            <person name="Liao X.Y."/>
            <person name="Jiang Y.T."/>
            <person name="Yu X."/>
            <person name="Hao Y."/>
            <person name="Huang J."/>
            <person name="Zhao X.W."/>
            <person name="Ke S."/>
            <person name="Chen Y.Y."/>
            <person name="Wu W.L."/>
            <person name="Hsu J.L."/>
            <person name="Lin Y.F."/>
            <person name="Huang M.D."/>
            <person name="Li C.Y."/>
            <person name="Huang L."/>
            <person name="Wang Z.W."/>
            <person name="Zhao X."/>
            <person name="Zhong W.Y."/>
            <person name="Peng D.H."/>
            <person name="Ahmad S."/>
            <person name="Lan S."/>
            <person name="Zhang J.S."/>
            <person name="Tsai W.C."/>
            <person name="Van de Peer Y."/>
            <person name="Liu Z.J."/>
        </authorList>
    </citation>
    <scope>NUCLEOTIDE SEQUENCE</scope>
    <source>
        <strain evidence="7">CP</strain>
    </source>
</reference>
<dbReference type="GO" id="GO:0046983">
    <property type="term" value="F:protein dimerization activity"/>
    <property type="evidence" value="ECO:0007669"/>
    <property type="project" value="InterPro"/>
</dbReference>
<comment type="caution">
    <text evidence="7">The sequence shown here is derived from an EMBL/GenBank/DDBJ whole genome shotgun (WGS) entry which is preliminary data.</text>
</comment>
<evidence type="ECO:0000259" key="6">
    <source>
        <dbReference type="PROSITE" id="PS50888"/>
    </source>
</evidence>
<dbReference type="PANTHER" id="PTHR12565:SF184">
    <property type="entry name" value="BHLH TRANSCRIPTION FACTOR"/>
    <property type="match status" value="1"/>
</dbReference>
<dbReference type="GO" id="GO:0005634">
    <property type="term" value="C:nucleus"/>
    <property type="evidence" value="ECO:0007669"/>
    <property type="project" value="UniProtKB-SubCell"/>
</dbReference>
<dbReference type="SMART" id="SM00353">
    <property type="entry name" value="HLH"/>
    <property type="match status" value="1"/>
</dbReference>
<dbReference type="SUPFAM" id="SSF47459">
    <property type="entry name" value="HLH, helix-loop-helix DNA-binding domain"/>
    <property type="match status" value="1"/>
</dbReference>
<sequence length="378" mass="41729">MKANSANVMEPFFGAGWDPVLSAQDGVVDFNGPPYNVAMLDSSHAVRYLSDASRLSSFGSGSFSSVMMSSFTLYNNKENVHSVCCPSDYDACYDCENETKLRSVIINTEEGHEGTNICVVAPDQEAHMTSEDRISGSLSKGKKKRCAPECESIDSPIQFTKIQKNNSYEAVKAQNAKVEKKPKWDQSLSVNTCKAGGKQAKDQSENGDAPKEDYIHVRARRGQATNSHSLAERVRREKISERMRFLQDLVPGCNKITGKAVMLDEIINYVQSLQRQVEFLSMKLAAVNPELNFDIEQILTKDIFNSRGGGVGGQGELQTMQNSVEMLGNVISQFPPMAQFHQASSMWDDGLQSELQVDYIPYASLDGLEINGSMKAET</sequence>
<feature type="domain" description="BHLH" evidence="6">
    <location>
        <begin position="223"/>
        <end position="273"/>
    </location>
</feature>
<evidence type="ECO:0000256" key="2">
    <source>
        <dbReference type="ARBA" id="ARBA00005510"/>
    </source>
</evidence>
<dbReference type="PANTHER" id="PTHR12565">
    <property type="entry name" value="STEROL REGULATORY ELEMENT-BINDING PROTEIN"/>
    <property type="match status" value="1"/>
</dbReference>
<dbReference type="GO" id="GO:0003700">
    <property type="term" value="F:DNA-binding transcription factor activity"/>
    <property type="evidence" value="ECO:0007669"/>
    <property type="project" value="TreeGrafter"/>
</dbReference>
<dbReference type="InterPro" id="IPR024097">
    <property type="entry name" value="bHLH_ZIP_TF"/>
</dbReference>
<accession>A0AAV9CRX3</accession>
<evidence type="ECO:0000256" key="5">
    <source>
        <dbReference type="ARBA" id="ARBA00023242"/>
    </source>
</evidence>